<dbReference type="SMART" id="SM00487">
    <property type="entry name" value="DEXDc"/>
    <property type="match status" value="1"/>
</dbReference>
<protein>
    <submittedName>
        <fullName evidence="7">Helicase</fullName>
    </submittedName>
</protein>
<feature type="domain" description="Helicase C-terminal" evidence="6">
    <location>
        <begin position="950"/>
        <end position="1112"/>
    </location>
</feature>
<dbReference type="PROSITE" id="PS51194">
    <property type="entry name" value="HELICASE_CTER"/>
    <property type="match status" value="1"/>
</dbReference>
<reference evidence="7 8" key="1">
    <citation type="submission" date="2016-04" db="EMBL/GenBank/DDBJ databases">
        <title>Complete genome sequence of Dokdonella koreensis DS-123T.</title>
        <authorList>
            <person name="Kim J.F."/>
            <person name="Lee H."/>
            <person name="Kwak M.-J."/>
        </authorList>
    </citation>
    <scope>NUCLEOTIDE SEQUENCE [LARGE SCALE GENOMIC DNA]</scope>
    <source>
        <strain evidence="7 8">DS-123</strain>
    </source>
</reference>
<dbReference type="Gene3D" id="3.40.50.300">
    <property type="entry name" value="P-loop containing nucleotide triphosphate hydrolases"/>
    <property type="match status" value="1"/>
</dbReference>
<dbReference type="EMBL" id="CP015249">
    <property type="protein sequence ID" value="ANB19290.1"/>
    <property type="molecule type" value="Genomic_DNA"/>
</dbReference>
<dbReference type="PANTHER" id="PTHR10799">
    <property type="entry name" value="SNF2/RAD54 HELICASE FAMILY"/>
    <property type="match status" value="1"/>
</dbReference>
<dbReference type="STRING" id="1300342.I596_3301"/>
<dbReference type="InterPro" id="IPR000330">
    <property type="entry name" value="SNF2_N"/>
</dbReference>
<dbReference type="AlphaFoldDB" id="A0A160DY10"/>
<dbReference type="FunFam" id="3.40.50.300:FF:000533">
    <property type="entry name" value="Helicase, Snf2 family"/>
    <property type="match status" value="1"/>
</dbReference>
<dbReference type="GO" id="GO:0004386">
    <property type="term" value="F:helicase activity"/>
    <property type="evidence" value="ECO:0007669"/>
    <property type="project" value="UniProtKB-KW"/>
</dbReference>
<keyword evidence="3" id="KW-0862">Zinc</keyword>
<accession>A0A160DY10</accession>
<evidence type="ECO:0000313" key="7">
    <source>
        <dbReference type="EMBL" id="ANB19290.1"/>
    </source>
</evidence>
<evidence type="ECO:0000256" key="2">
    <source>
        <dbReference type="ARBA" id="ARBA00022806"/>
    </source>
</evidence>
<dbReference type="GO" id="GO:0016787">
    <property type="term" value="F:hydrolase activity"/>
    <property type="evidence" value="ECO:0007669"/>
    <property type="project" value="UniProtKB-KW"/>
</dbReference>
<keyword evidence="2 7" id="KW-0547">Nucleotide-binding</keyword>
<evidence type="ECO:0000259" key="5">
    <source>
        <dbReference type="PROSITE" id="PS51192"/>
    </source>
</evidence>
<keyword evidence="3" id="KW-0863">Zinc-finger</keyword>
<dbReference type="InterPro" id="IPR001650">
    <property type="entry name" value="Helicase_C-like"/>
</dbReference>
<dbReference type="GO" id="GO:0005524">
    <property type="term" value="F:ATP binding"/>
    <property type="evidence" value="ECO:0007669"/>
    <property type="project" value="InterPro"/>
</dbReference>
<dbReference type="GO" id="GO:0008270">
    <property type="term" value="F:zinc ion binding"/>
    <property type="evidence" value="ECO:0007669"/>
    <property type="project" value="UniProtKB-KW"/>
</dbReference>
<gene>
    <name evidence="7" type="ORF">I596_3301</name>
</gene>
<evidence type="ECO:0000259" key="6">
    <source>
        <dbReference type="PROSITE" id="PS51194"/>
    </source>
</evidence>
<feature type="domain" description="SWIM-type" evidence="4">
    <location>
        <begin position="66"/>
        <end position="100"/>
    </location>
</feature>
<dbReference type="InterPro" id="IPR014001">
    <property type="entry name" value="Helicase_ATP-bd"/>
</dbReference>
<keyword evidence="8" id="KW-1185">Reference proteome</keyword>
<dbReference type="InterPro" id="IPR049730">
    <property type="entry name" value="SNF2/RAD54-like_C"/>
</dbReference>
<dbReference type="InterPro" id="IPR038718">
    <property type="entry name" value="SNF2-like_sf"/>
</dbReference>
<dbReference type="Pfam" id="PF00271">
    <property type="entry name" value="Helicase_C"/>
    <property type="match status" value="1"/>
</dbReference>
<name>A0A160DY10_9GAMM</name>
<evidence type="ECO:0000256" key="3">
    <source>
        <dbReference type="PROSITE-ProRule" id="PRU00325"/>
    </source>
</evidence>
<dbReference type="Gene3D" id="3.40.50.10810">
    <property type="entry name" value="Tandem AAA-ATPase domain"/>
    <property type="match status" value="1"/>
</dbReference>
<keyword evidence="1" id="KW-0378">Hydrolase</keyword>
<dbReference type="KEGG" id="dko:I596_3301"/>
<evidence type="ECO:0000259" key="4">
    <source>
        <dbReference type="PROSITE" id="PS50966"/>
    </source>
</evidence>
<dbReference type="PROSITE" id="PS50966">
    <property type="entry name" value="ZF_SWIM"/>
    <property type="match status" value="1"/>
</dbReference>
<dbReference type="Proteomes" id="UP000076830">
    <property type="component" value="Chromosome"/>
</dbReference>
<dbReference type="SMART" id="SM00490">
    <property type="entry name" value="HELICc"/>
    <property type="match status" value="1"/>
</dbReference>
<dbReference type="InterPro" id="IPR027417">
    <property type="entry name" value="P-loop_NTPase"/>
</dbReference>
<dbReference type="RefSeq" id="WP_223303851.1">
    <property type="nucleotide sequence ID" value="NZ_CP015249.1"/>
</dbReference>
<dbReference type="SUPFAM" id="SSF52540">
    <property type="entry name" value="P-loop containing nucleoside triphosphate hydrolases"/>
    <property type="match status" value="2"/>
</dbReference>
<keyword evidence="2 7" id="KW-0067">ATP-binding</keyword>
<keyword evidence="2 7" id="KW-0347">Helicase</keyword>
<dbReference type="PROSITE" id="PS51192">
    <property type="entry name" value="HELICASE_ATP_BIND_1"/>
    <property type="match status" value="1"/>
</dbReference>
<feature type="domain" description="Helicase ATP-binding" evidence="5">
    <location>
        <begin position="665"/>
        <end position="825"/>
    </location>
</feature>
<evidence type="ECO:0000256" key="1">
    <source>
        <dbReference type="ARBA" id="ARBA00022801"/>
    </source>
</evidence>
<keyword evidence="3" id="KW-0479">Metal-binding</keyword>
<proteinExistence type="predicted"/>
<dbReference type="InterPro" id="IPR007527">
    <property type="entry name" value="Znf_SWIM"/>
</dbReference>
<dbReference type="PATRIC" id="fig|1300342.3.peg.3225"/>
<sequence>MDTAALQQILAQGGWRERFDPGALQRGGDYFRSGRLRALAYRPRGDGGRLEAEVRGRHGALYRTVVTVSSRPDAGDWLCQCECPVTYDCKHAVATLLFAERRPPGAWPALSPAPVAAEPPPPAAPPPAEEIDWGAWLHRLETIDDEHAAAVAEPDRVFALLLRGISAPRQPRLEAAPVWLRPAKSRSSGLVDPQPLVLDIGGPVPAPAGGWPVADAVALGLLLGRSEGRHGSFVPIDTRALEQAVADLARRHRVYVEKPAGGAWTLADPVKPALAWKDQADGSQVLDIGIDGTEPAALLRGAGLWYFLPEVRRFGPVQASPAWIDLVQGAPRVAPESAEAVRRTLGGRPAAAALPAPVVRTVRHIEAVPVPELTLRPVEVPWRQALRLRTITAGCARLAFDYAGVRVPPAAAATTRLLHEGDLVEIQRDRAHERQVLDLLEQIGLVEADLAAAGGHADDGAQADFLLQPAEQRPPLAPDAWKPVVKQLVEQGVRIVYADGFPRDELIDIDDWHADLAETNTPWFDVALGIDVGGERVDLLPILRRLLTDPRFSLVPRRGERRDAALRVPIDERRSVELPLARVRALVGPLLEWIDADRGERLSVHRSAATSLLAAGDEAGLVWAGAARLRANLDALKGARRVGEPPAGLQAVLREYQREGLAWLGFLADAGLGGVLADDMGLGKTVQVLAHLLDEKARGRLDAPALVVAPTSLIGNWQDEARRFAPSLSVLTLHGADRARAYEAIAGHDLVITTYPLLPRDRERLAATAFALLILDEAQSVKNARSQAAQVVREIPARRRLAMTGTPLENHLGELWALFDAVEPGLLGSERQFARFYRVPIEKHADAERGQRLSRRIAPLLLRRRKEDVLTELPEKTEIVQRLELEGAQRELYETLRLAQHERVREAMRERGLAQSGIVVIDALLKLRQVCCDPRLVKLDSARQAPDSAKLEALLERLDTLIGEGRRILVFSQFAQMLTLIAEALDQRGVDHLMLTGQTPGGARADLVRRFQDGEAPVFLISLKAGGTGLNLTAADAVIHYDPWWNPAVEAQATDRAHRIGQDKPVFVYKLICAGTVEEKIQALQARKAGLADAVLEGTGTGALHLDETDLAELFAPLAPE</sequence>
<organism evidence="7 8">
    <name type="scientific">Dokdonella koreensis DS-123</name>
    <dbReference type="NCBI Taxonomy" id="1300342"/>
    <lineage>
        <taxon>Bacteria</taxon>
        <taxon>Pseudomonadati</taxon>
        <taxon>Pseudomonadota</taxon>
        <taxon>Gammaproteobacteria</taxon>
        <taxon>Lysobacterales</taxon>
        <taxon>Rhodanobacteraceae</taxon>
        <taxon>Dokdonella</taxon>
    </lineage>
</organism>
<evidence type="ECO:0000313" key="8">
    <source>
        <dbReference type="Proteomes" id="UP000076830"/>
    </source>
</evidence>
<dbReference type="CDD" id="cd18793">
    <property type="entry name" value="SF2_C_SNF"/>
    <property type="match status" value="1"/>
</dbReference>
<dbReference type="Pfam" id="PF00176">
    <property type="entry name" value="SNF2-rel_dom"/>
    <property type="match status" value="1"/>
</dbReference>
<dbReference type="CDD" id="cd18012">
    <property type="entry name" value="DEXQc_arch_SWI2_SNF2"/>
    <property type="match status" value="1"/>
</dbReference>